<protein>
    <recommendedName>
        <fullName evidence="4">Porin</fullName>
    </recommendedName>
</protein>
<accession>A0A845BVH5</accession>
<dbReference type="InterPro" id="IPR009998">
    <property type="entry name" value="YfaZ"/>
</dbReference>
<name>A0A845BVH5_9NEIS</name>
<evidence type="ECO:0000313" key="3">
    <source>
        <dbReference type="Proteomes" id="UP000467214"/>
    </source>
</evidence>
<proteinExistence type="predicted"/>
<evidence type="ECO:0000256" key="1">
    <source>
        <dbReference type="SAM" id="SignalP"/>
    </source>
</evidence>
<evidence type="ECO:0008006" key="4">
    <source>
        <dbReference type="Google" id="ProtNLM"/>
    </source>
</evidence>
<evidence type="ECO:0000313" key="2">
    <source>
        <dbReference type="EMBL" id="MXR36513.1"/>
    </source>
</evidence>
<keyword evidence="3" id="KW-1185">Reference proteome</keyword>
<dbReference type="RefSeq" id="WP_124734958.1">
    <property type="nucleotide sequence ID" value="NZ_WSSB01000004.1"/>
</dbReference>
<sequence length="178" mass="18503">MLKKTLLAAVLATAALPALAGDLTLAATEHGGFISRTATGFGPGITLDYLQSDKHGTMEAGGVGLTFSLPVPFARVDLGGKAMWIDAGGEATAGMLGGRATIDLPYSTEAFVQGYWAPEAAASGSVSKVSDTMAGLRWKPLPLVGIEAGWREFKVERNDSRRDRKIADGAYLGASIGF</sequence>
<reference evidence="2 3" key="1">
    <citation type="submission" date="2019-12" db="EMBL/GenBank/DDBJ databases">
        <title>Neisseriaceae gen. nov. sp. Genome sequencing and assembly.</title>
        <authorList>
            <person name="Liu Z."/>
            <person name="Li A."/>
        </authorList>
    </citation>
    <scope>NUCLEOTIDE SEQUENCE [LARGE SCALE GENOMIC DNA]</scope>
    <source>
        <strain evidence="2 3">B2N2-7</strain>
    </source>
</reference>
<organism evidence="2 3">
    <name type="scientific">Craterilacuibacter sinensis</name>
    <dbReference type="NCBI Taxonomy" id="2686017"/>
    <lineage>
        <taxon>Bacteria</taxon>
        <taxon>Pseudomonadati</taxon>
        <taxon>Pseudomonadota</taxon>
        <taxon>Betaproteobacteria</taxon>
        <taxon>Neisseriales</taxon>
        <taxon>Neisseriaceae</taxon>
        <taxon>Craterilacuibacter</taxon>
    </lineage>
</organism>
<feature type="chain" id="PRO_5032361511" description="Porin" evidence="1">
    <location>
        <begin position="21"/>
        <end position="178"/>
    </location>
</feature>
<dbReference type="AlphaFoldDB" id="A0A845BVH5"/>
<feature type="signal peptide" evidence="1">
    <location>
        <begin position="1"/>
        <end position="20"/>
    </location>
</feature>
<gene>
    <name evidence="2" type="ORF">GQF02_05930</name>
</gene>
<comment type="caution">
    <text evidence="2">The sequence shown here is derived from an EMBL/GenBank/DDBJ whole genome shotgun (WGS) entry which is preliminary data.</text>
</comment>
<keyword evidence="1" id="KW-0732">Signal</keyword>
<dbReference type="Pfam" id="PF07437">
    <property type="entry name" value="YfaZ"/>
    <property type="match status" value="1"/>
</dbReference>
<dbReference type="EMBL" id="WSSB01000004">
    <property type="protein sequence ID" value="MXR36513.1"/>
    <property type="molecule type" value="Genomic_DNA"/>
</dbReference>
<dbReference type="Proteomes" id="UP000467214">
    <property type="component" value="Unassembled WGS sequence"/>
</dbReference>